<proteinExistence type="predicted"/>
<dbReference type="AlphaFoldDB" id="A0A7Z1S362"/>
<accession>A0A7Z1S362</accession>
<gene>
    <name evidence="1" type="ORF">BCS90_17630</name>
</gene>
<dbReference type="RefSeq" id="WP_154723715.1">
    <property type="nucleotide sequence ID" value="NZ_CP170596.1"/>
</dbReference>
<reference evidence="1" key="1">
    <citation type="submission" date="2016-07" db="EMBL/GenBank/DDBJ databases">
        <authorList>
            <person name="Kauffman K."/>
            <person name="Arevalo P."/>
            <person name="Polz M.F."/>
        </authorList>
    </citation>
    <scope>NUCLEOTIDE SEQUENCE</scope>
    <source>
        <strain evidence="1">10N.222.46.E12</strain>
    </source>
</reference>
<reference evidence="1" key="2">
    <citation type="journal article" date="2018" name="Nature">
        <title>A major lineage of non-tailed dsDNA viruses as unrecognized killers of marine bacteria.</title>
        <authorList>
            <person name="Kauffman K.M."/>
            <person name="Hussain F.A."/>
            <person name="Yang J."/>
            <person name="Arevalo P."/>
            <person name="Brown J.M."/>
            <person name="Chang W.K."/>
            <person name="VanInsberghe D."/>
            <person name="Elsherbini J."/>
            <person name="Sharma R.S."/>
            <person name="Cutler M.B."/>
            <person name="Kelly L."/>
            <person name="Polz M.F."/>
        </authorList>
    </citation>
    <scope>NUCLEOTIDE SEQUENCE</scope>
    <source>
        <strain evidence="1">10N.222.46.E12</strain>
    </source>
</reference>
<protein>
    <submittedName>
        <fullName evidence="1">Uncharacterized protein</fullName>
    </submittedName>
</protein>
<dbReference type="EMBL" id="MDBS01000028">
    <property type="protein sequence ID" value="PMP29216.1"/>
    <property type="molecule type" value="Genomic_DNA"/>
</dbReference>
<evidence type="ECO:0000313" key="1">
    <source>
        <dbReference type="EMBL" id="PMP29216.1"/>
    </source>
</evidence>
<sequence>MPSLSFDPKTGETKLAEGTSISSVSIKNVQDVSSYEIIEDNQTLIHKVKFNESSYFTASYGNNSVSVNSTECTTNVSDDPDNESAVILTISPNKK</sequence>
<name>A0A7Z1S362_9VIBR</name>
<comment type="caution">
    <text evidence="1">The sequence shown here is derived from an EMBL/GenBank/DDBJ whole genome shotgun (WGS) entry which is preliminary data.</text>
</comment>
<organism evidence="1">
    <name type="scientific">Vibrio cyclitrophicus</name>
    <dbReference type="NCBI Taxonomy" id="47951"/>
    <lineage>
        <taxon>Bacteria</taxon>
        <taxon>Pseudomonadati</taxon>
        <taxon>Pseudomonadota</taxon>
        <taxon>Gammaproteobacteria</taxon>
        <taxon>Vibrionales</taxon>
        <taxon>Vibrionaceae</taxon>
        <taxon>Vibrio</taxon>
    </lineage>
</organism>